<dbReference type="InterPro" id="IPR011527">
    <property type="entry name" value="ABC1_TM_dom"/>
</dbReference>
<dbReference type="InterPro" id="IPR027417">
    <property type="entry name" value="P-loop_NTPase"/>
</dbReference>
<evidence type="ECO:0000256" key="10">
    <source>
        <dbReference type="ARBA" id="ARBA00023180"/>
    </source>
</evidence>
<evidence type="ECO:0000256" key="1">
    <source>
        <dbReference type="ARBA" id="ARBA00004141"/>
    </source>
</evidence>
<dbReference type="InterPro" id="IPR003593">
    <property type="entry name" value="AAA+_ATPase"/>
</dbReference>
<evidence type="ECO:0000256" key="11">
    <source>
        <dbReference type="SAM" id="MobiDB-lite"/>
    </source>
</evidence>
<dbReference type="CDD" id="cd18580">
    <property type="entry name" value="ABC_6TM_ABCC_D2"/>
    <property type="match status" value="1"/>
</dbReference>
<dbReference type="Gene3D" id="1.20.1560.10">
    <property type="entry name" value="ABC transporter type 1, transmembrane domain"/>
    <property type="match status" value="2"/>
</dbReference>
<evidence type="ECO:0000256" key="9">
    <source>
        <dbReference type="ARBA" id="ARBA00023136"/>
    </source>
</evidence>
<dbReference type="SMART" id="SM00382">
    <property type="entry name" value="AAA"/>
    <property type="match status" value="2"/>
</dbReference>
<dbReference type="InterPro" id="IPR036640">
    <property type="entry name" value="ABC1_TM_sf"/>
</dbReference>
<evidence type="ECO:0000313" key="15">
    <source>
        <dbReference type="EMBL" id="EGT30490.1"/>
    </source>
</evidence>
<evidence type="ECO:0000256" key="6">
    <source>
        <dbReference type="ARBA" id="ARBA00022741"/>
    </source>
</evidence>
<dbReference type="PROSITE" id="PS00211">
    <property type="entry name" value="ABC_TRANSPORTER_1"/>
    <property type="match status" value="2"/>
</dbReference>
<name>G0M7Y8_CAEBE</name>
<keyword evidence="3" id="KW-0813">Transport</keyword>
<dbReference type="eggNOG" id="KOG0054">
    <property type="taxonomic scope" value="Eukaryota"/>
</dbReference>
<evidence type="ECO:0000256" key="5">
    <source>
        <dbReference type="ARBA" id="ARBA00022737"/>
    </source>
</evidence>
<reference evidence="16" key="1">
    <citation type="submission" date="2011-07" db="EMBL/GenBank/DDBJ databases">
        <authorList>
            <consortium name="Caenorhabditis brenneri Sequencing and Analysis Consortium"/>
            <person name="Wilson R.K."/>
        </authorList>
    </citation>
    <scope>NUCLEOTIDE SEQUENCE [LARGE SCALE GENOMIC DNA]</scope>
    <source>
        <strain evidence="16">PB2801</strain>
    </source>
</reference>
<feature type="transmembrane region" description="Helical" evidence="12">
    <location>
        <begin position="858"/>
        <end position="877"/>
    </location>
</feature>
<dbReference type="OMA" id="YFRKMVA"/>
<evidence type="ECO:0000256" key="12">
    <source>
        <dbReference type="SAM" id="Phobius"/>
    </source>
</evidence>
<dbReference type="GO" id="GO:0005524">
    <property type="term" value="F:ATP binding"/>
    <property type="evidence" value="ECO:0007669"/>
    <property type="project" value="UniProtKB-KW"/>
</dbReference>
<feature type="domain" description="ABC transporter" evidence="13">
    <location>
        <begin position="491"/>
        <end position="718"/>
    </location>
</feature>
<feature type="region of interest" description="Disordered" evidence="11">
    <location>
        <begin position="1"/>
        <end position="52"/>
    </location>
</feature>
<evidence type="ECO:0000256" key="2">
    <source>
        <dbReference type="ARBA" id="ARBA00009726"/>
    </source>
</evidence>
<dbReference type="Proteomes" id="UP000008068">
    <property type="component" value="Unassembled WGS sequence"/>
</dbReference>
<feature type="region of interest" description="Disordered" evidence="11">
    <location>
        <begin position="482"/>
        <end position="503"/>
    </location>
</feature>
<dbReference type="InterPro" id="IPR017871">
    <property type="entry name" value="ABC_transporter-like_CS"/>
</dbReference>
<dbReference type="FunFam" id="1.20.1560.10:FF:000508">
    <property type="entry name" value="Protein CBR-MRP-6"/>
    <property type="match status" value="1"/>
</dbReference>
<evidence type="ECO:0000256" key="4">
    <source>
        <dbReference type="ARBA" id="ARBA00022692"/>
    </source>
</evidence>
<dbReference type="GO" id="GO:0140359">
    <property type="term" value="F:ABC-type transporter activity"/>
    <property type="evidence" value="ECO:0007669"/>
    <property type="project" value="InterPro"/>
</dbReference>
<dbReference type="Pfam" id="PF00664">
    <property type="entry name" value="ABC_membrane"/>
    <property type="match status" value="2"/>
</dbReference>
<keyword evidence="10" id="KW-0325">Glycoprotein</keyword>
<keyword evidence="6" id="KW-0547">Nucleotide-binding</keyword>
<feature type="domain" description="ABC transmembrane type-1" evidence="14">
    <location>
        <begin position="130"/>
        <end position="413"/>
    </location>
</feature>
<dbReference type="GO" id="GO:0016887">
    <property type="term" value="F:ATP hydrolysis activity"/>
    <property type="evidence" value="ECO:0007669"/>
    <property type="project" value="InterPro"/>
</dbReference>
<evidence type="ECO:0000259" key="14">
    <source>
        <dbReference type="PROSITE" id="PS50929"/>
    </source>
</evidence>
<feature type="transmembrane region" description="Helical" evidence="12">
    <location>
        <begin position="955"/>
        <end position="974"/>
    </location>
</feature>
<keyword evidence="8 12" id="KW-1133">Transmembrane helix</keyword>
<accession>G0M7Y8</accession>
<dbReference type="CDD" id="cd03250">
    <property type="entry name" value="ABCC_MRP_domain1"/>
    <property type="match status" value="1"/>
</dbReference>
<feature type="region of interest" description="Disordered" evidence="11">
    <location>
        <begin position="716"/>
        <end position="751"/>
    </location>
</feature>
<dbReference type="STRING" id="135651.G0M7Y8"/>
<keyword evidence="5" id="KW-0677">Repeat</keyword>
<dbReference type="HOGENOM" id="CLU_000604_27_3_1"/>
<dbReference type="InterPro" id="IPR050173">
    <property type="entry name" value="ABC_transporter_C-like"/>
</dbReference>
<feature type="domain" description="ABC transmembrane type-1" evidence="14">
    <location>
        <begin position="797"/>
        <end position="1097"/>
    </location>
</feature>
<feature type="transmembrane region" description="Helical" evidence="12">
    <location>
        <begin position="244"/>
        <end position="268"/>
    </location>
</feature>
<keyword evidence="9 12" id="KW-0472">Membrane</keyword>
<dbReference type="FunFam" id="3.40.50.300:FF:001172">
    <property type="entry name" value="Cystic fibrosis transmembrane conductance regulator"/>
    <property type="match status" value="1"/>
</dbReference>
<proteinExistence type="inferred from homology"/>
<feature type="transmembrane region" description="Helical" evidence="12">
    <location>
        <begin position="169"/>
        <end position="187"/>
    </location>
</feature>
<dbReference type="PROSITE" id="PS50929">
    <property type="entry name" value="ABC_TM1F"/>
    <property type="match status" value="2"/>
</dbReference>
<dbReference type="OrthoDB" id="6500128at2759"/>
<dbReference type="EMBL" id="GL379786">
    <property type="protein sequence ID" value="EGT30490.1"/>
    <property type="molecule type" value="Genomic_DNA"/>
</dbReference>
<dbReference type="FunFam" id="3.40.50.300:FF:000973">
    <property type="entry name" value="Multidrug resistance-associated protein 4"/>
    <property type="match status" value="1"/>
</dbReference>
<organism evidence="16">
    <name type="scientific">Caenorhabditis brenneri</name>
    <name type="common">Nematode worm</name>
    <dbReference type="NCBI Taxonomy" id="135651"/>
    <lineage>
        <taxon>Eukaryota</taxon>
        <taxon>Metazoa</taxon>
        <taxon>Ecdysozoa</taxon>
        <taxon>Nematoda</taxon>
        <taxon>Chromadorea</taxon>
        <taxon>Rhabditida</taxon>
        <taxon>Rhabditina</taxon>
        <taxon>Rhabditomorpha</taxon>
        <taxon>Rhabditoidea</taxon>
        <taxon>Rhabditidae</taxon>
        <taxon>Peloderinae</taxon>
        <taxon>Caenorhabditis</taxon>
    </lineage>
</organism>
<dbReference type="Pfam" id="PF00005">
    <property type="entry name" value="ABC_tran"/>
    <property type="match status" value="2"/>
</dbReference>
<sequence length="1400" mass="158634">MSISNPRTSTERLDQEHRKQLIEQPEDLQKPEKESIDETKKGNGLESTDDFHPSSEESANWLSGILFAYVGFYWWRTRNATDDAELLEKIPKKINAQSAAAKLEKAWFKYCSGKGNFLWAIWKITKKPVILLAILLLLEEVLRVVQPLLLGKLMSYYEIKEHVQFEYVQALLVASFISILSFLTVCIHHPYFHGLLNIGNHTRVGTGVMLYKKILSLSLTSMSETSSGQLIQLLNSDVAKMEQAFLFVHYVWMCPFLMCFYTGIIYYLFGKSCLAGFFVMMFFVSFQVYYSYQIGINRKNIAGKADSRLKTMCETIHGMNVIKMLGWEDAFAKKIQALRELEIEAVGKSSIYSSLVMGGYFISSKLGLTVFIFSCKYFGEELTTKTVFAVSALYNTVRLPFSLFLPLGLLLGRELIVTTLRINYLLSLTEYSRTTQPVLDPDAENGTTWNLDDSKVDIATIILNNVTSIWYGKKEDEERKRRDKLYKLNGRNNDDSTRRKGNKDEPLNVIHAVQGITLKMKSGECYGIIGSVGSGKSSLLMTILAEARIKKGNHDVRGTFAYCAQEPWLCAGTVRENILFFSEYDADRYEKALELCLLKPDMDQLANGDLTIVGDNGSTLSGGQRARISLARAVYADADIYLLDDPLSAVDAHVGRKLYENLIRGYLSDKLVVLVTHQIHFLNSLNSVILMKNNMMIASGTLNQLKSAYSDEFINMQSSSPSNDQDDELCNEGLPSSPPSTPIRKRSSVKNGLVNERKRSVRRQIRMKTESRKSGGISWAVYWAYTRGVLNPYSRGVLLAFVVLLTQFMNNFVDWWLNKWLVDLDAWNANNSTNVEEFARDTNVAGFKFRVTFRAYELTFIISTVIMSVLGVVRAVWFRMAQLSASRILHNKMLKRILNAQSEFFDNNSEGMILNRFAKDIGLTDDNLAFTYFEFVFGGLTFVGIVGLITMVRPIVILFCCLLTVCFYYCRKIYVARSRELKRIEATARSPLNTLITSTVHGLVTIRAYRKENEMIEKFCALHDVYMSAYNMSILSARFFGICIDFLVSAFVSVVSLVLVVEYEALTVGEVGLCLVCAVQLSGFFSWIMRQSAELENGMVSVERILEYTELESEEDMRRPHDKYLDEHLENSWPSRGQIEFEDVRVKYGDNYVLNNLNFVILQGQKIGVVGRTGAGKSTLIKVLFGLKEYCSGLVKIDDIDLDSISLRFRRKGMSIIPQEPIIFSGTVRENLDPFDQYDDATIWAALEQCELKRAITREKGLNAELGQRGVSLSVGQRQLFCLARAMIHRSKILVIDEATANVDGVTDACIQKTIRSYFKDSTIITVAHRLHTIMNSDKIMVFEKGELVEFDKPTTLLNDPNTLFARMAAQTGAKNMESLRTAADAYLLEDQRRPSDDEV</sequence>
<feature type="transmembrane region" description="Helical" evidence="12">
    <location>
        <begin position="274"/>
        <end position="292"/>
    </location>
</feature>
<protein>
    <submittedName>
        <fullName evidence="15">CBN-MRP-6 protein</fullName>
    </submittedName>
</protein>
<dbReference type="SUPFAM" id="SSF90123">
    <property type="entry name" value="ABC transporter transmembrane region"/>
    <property type="match status" value="2"/>
</dbReference>
<evidence type="ECO:0000256" key="7">
    <source>
        <dbReference type="ARBA" id="ARBA00022840"/>
    </source>
</evidence>
<dbReference type="InParanoid" id="G0M7Y8"/>
<gene>
    <name evidence="15" type="primary">Cbn-mrp-6</name>
    <name evidence="15" type="ORF">CAEBREN_05362</name>
</gene>
<evidence type="ECO:0000256" key="3">
    <source>
        <dbReference type="ARBA" id="ARBA00022448"/>
    </source>
</evidence>
<dbReference type="FunCoup" id="G0M7Y8">
    <property type="interactions" value="7"/>
</dbReference>
<dbReference type="InterPro" id="IPR044726">
    <property type="entry name" value="ABCC_6TM_D2"/>
</dbReference>
<feature type="domain" description="ABC transporter" evidence="13">
    <location>
        <begin position="1139"/>
        <end position="1370"/>
    </location>
</feature>
<dbReference type="SUPFAM" id="SSF52540">
    <property type="entry name" value="P-loop containing nucleoside triphosphate hydrolases"/>
    <property type="match status" value="2"/>
</dbReference>
<evidence type="ECO:0000256" key="8">
    <source>
        <dbReference type="ARBA" id="ARBA00022989"/>
    </source>
</evidence>
<feature type="compositionally biased region" description="Basic and acidic residues" evidence="11">
    <location>
        <begin position="492"/>
        <end position="503"/>
    </location>
</feature>
<keyword evidence="16" id="KW-1185">Reference proteome</keyword>
<dbReference type="PANTHER" id="PTHR24223">
    <property type="entry name" value="ATP-BINDING CASSETTE SUB-FAMILY C"/>
    <property type="match status" value="1"/>
</dbReference>
<evidence type="ECO:0000313" key="16">
    <source>
        <dbReference type="Proteomes" id="UP000008068"/>
    </source>
</evidence>
<feature type="transmembrane region" description="Helical" evidence="12">
    <location>
        <begin position="929"/>
        <end position="949"/>
    </location>
</feature>
<dbReference type="CDD" id="cd03244">
    <property type="entry name" value="ABCC_MRP_domain2"/>
    <property type="match status" value="1"/>
</dbReference>
<feature type="transmembrane region" description="Helical" evidence="12">
    <location>
        <begin position="1067"/>
        <end position="1089"/>
    </location>
</feature>
<keyword evidence="4 12" id="KW-0812">Transmembrane</keyword>
<dbReference type="PANTHER" id="PTHR24223:SF456">
    <property type="entry name" value="MULTIDRUG RESISTANCE-ASSOCIATED PROTEIN LETHAL(2)03659"/>
    <property type="match status" value="1"/>
</dbReference>
<keyword evidence="7" id="KW-0067">ATP-binding</keyword>
<evidence type="ECO:0000259" key="13">
    <source>
        <dbReference type="PROSITE" id="PS50893"/>
    </source>
</evidence>
<dbReference type="Gene3D" id="3.40.50.300">
    <property type="entry name" value="P-loop containing nucleotide triphosphate hydrolases"/>
    <property type="match status" value="2"/>
</dbReference>
<dbReference type="GO" id="GO:0016020">
    <property type="term" value="C:membrane"/>
    <property type="evidence" value="ECO:0007669"/>
    <property type="project" value="UniProtKB-SubCell"/>
</dbReference>
<comment type="similarity">
    <text evidence="2">Belongs to the ABC transporter superfamily. ABCC family. Conjugate transporter (TC 3.A.1.208) subfamily.</text>
</comment>
<comment type="subcellular location">
    <subcellularLocation>
        <location evidence="1">Membrane</location>
        <topology evidence="1">Multi-pass membrane protein</topology>
    </subcellularLocation>
</comment>
<dbReference type="PROSITE" id="PS50893">
    <property type="entry name" value="ABC_TRANSPORTER_2"/>
    <property type="match status" value="2"/>
</dbReference>
<feature type="compositionally biased region" description="Basic and acidic residues" evidence="11">
    <location>
        <begin position="9"/>
        <end position="52"/>
    </location>
</feature>
<dbReference type="InterPro" id="IPR003439">
    <property type="entry name" value="ABC_transporter-like_ATP-bd"/>
</dbReference>
<feature type="transmembrane region" description="Helical" evidence="12">
    <location>
        <begin position="1039"/>
        <end position="1061"/>
    </location>
</feature>